<evidence type="ECO:0000256" key="2">
    <source>
        <dbReference type="PROSITE-ProRule" id="PRU00708"/>
    </source>
</evidence>
<dbReference type="Pfam" id="PF01535">
    <property type="entry name" value="PPR"/>
    <property type="match status" value="3"/>
</dbReference>
<evidence type="ECO:0000256" key="1">
    <source>
        <dbReference type="ARBA" id="ARBA00022737"/>
    </source>
</evidence>
<name>A0AAP0X6D7_LIQFO</name>
<accession>A0AAP0X6D7</accession>
<dbReference type="InterPro" id="IPR046960">
    <property type="entry name" value="PPR_At4g14850-like_plant"/>
</dbReference>
<sequence length="594" mass="66679">MLYSKCTLLDFIHRCNSFKSFKQIHAHLITSGIIRHELVVTKAVEFFGKYIDFVDYACEFLNQIDSKLSSFPYNTLIAGYASGNAPRAAVLVYRQIVRDGFSPDMYTFPVVMKACSKFSGIEEGEEVHGVVVKMGFRCDLYAQNSLLHFYSVCGECSGASRVFDDMLVRDVVSWTGLISGYARVGLFDEAVALFLKMDVEPNIATFVSVLVACGRLGYLSLGRGIHGLVYKRTFGMGLVVGNALMDMYVKCECLCEAKRIFDELPERDIVSWTSVISGLVQCKRPKESLELFCNMQVSGVEPDRIILTSVLSACASIGALDYGRWVHEYIDRRGMKWDIHIGTAMVDMYAKCGCIEMAMHTFYGMSSKNVFTWNALLGGLAMHGHGHEVLKHFDLMVRAGIRPNGVTFLAILTACCHSGLVDEGRRHFYKMISPHYYSLSPRLEHYGCMVDLFCRAGLLDEAQDLIKTMPMPPDVLIWGAILSACKAQGNVELSQEISGRLLELESQDSGFFVLLSNIYATNERWDDVKRVRRLMKEKGIRKIPGSSVIEVDGKAHEFLVGHTSHPRNKDILILLNVLSDQVYLEGHFLHPLMR</sequence>
<reference evidence="3 4" key="1">
    <citation type="journal article" date="2024" name="Plant J.">
        <title>Genome sequences and population genomics reveal climatic adaptation and genomic divergence between two closely related sweetgum species.</title>
        <authorList>
            <person name="Xu W.Q."/>
            <person name="Ren C.Q."/>
            <person name="Zhang X.Y."/>
            <person name="Comes H.P."/>
            <person name="Liu X.H."/>
            <person name="Li Y.G."/>
            <person name="Kettle C.J."/>
            <person name="Jalonen R."/>
            <person name="Gaisberger H."/>
            <person name="Ma Y.Z."/>
            <person name="Qiu Y.X."/>
        </authorList>
    </citation>
    <scope>NUCLEOTIDE SEQUENCE [LARGE SCALE GENOMIC DNA]</scope>
    <source>
        <strain evidence="3">Hangzhou</strain>
    </source>
</reference>
<feature type="repeat" description="PPR" evidence="2">
    <location>
        <begin position="170"/>
        <end position="200"/>
    </location>
</feature>
<organism evidence="3 4">
    <name type="scientific">Liquidambar formosana</name>
    <name type="common">Formosan gum</name>
    <dbReference type="NCBI Taxonomy" id="63359"/>
    <lineage>
        <taxon>Eukaryota</taxon>
        <taxon>Viridiplantae</taxon>
        <taxon>Streptophyta</taxon>
        <taxon>Embryophyta</taxon>
        <taxon>Tracheophyta</taxon>
        <taxon>Spermatophyta</taxon>
        <taxon>Magnoliopsida</taxon>
        <taxon>eudicotyledons</taxon>
        <taxon>Gunneridae</taxon>
        <taxon>Pentapetalae</taxon>
        <taxon>Saxifragales</taxon>
        <taxon>Altingiaceae</taxon>
        <taxon>Liquidambar</taxon>
    </lineage>
</organism>
<protein>
    <submittedName>
        <fullName evidence="3">Uncharacterized protein</fullName>
    </submittedName>
</protein>
<dbReference type="FunFam" id="1.25.40.10:FF:000073">
    <property type="entry name" value="Pentatricopeptide repeat-containing protein chloroplastic"/>
    <property type="match status" value="1"/>
</dbReference>
<dbReference type="Proteomes" id="UP001415857">
    <property type="component" value="Unassembled WGS sequence"/>
</dbReference>
<dbReference type="PANTHER" id="PTHR47926:SF459">
    <property type="entry name" value="PENTATRICOPEPTIDE REPEAT-CONTAINING PROTEIN"/>
    <property type="match status" value="1"/>
</dbReference>
<comment type="caution">
    <text evidence="3">The sequence shown here is derived from an EMBL/GenBank/DDBJ whole genome shotgun (WGS) entry which is preliminary data.</text>
</comment>
<gene>
    <name evidence="3" type="ORF">L1049_020806</name>
</gene>
<keyword evidence="1" id="KW-0677">Repeat</keyword>
<dbReference type="InterPro" id="IPR046848">
    <property type="entry name" value="E_motif"/>
</dbReference>
<dbReference type="GO" id="GO:0009451">
    <property type="term" value="P:RNA modification"/>
    <property type="evidence" value="ECO:0007669"/>
    <property type="project" value="InterPro"/>
</dbReference>
<dbReference type="Gene3D" id="1.25.40.10">
    <property type="entry name" value="Tetratricopeptide repeat domain"/>
    <property type="match status" value="4"/>
</dbReference>
<dbReference type="InterPro" id="IPR011990">
    <property type="entry name" value="TPR-like_helical_dom_sf"/>
</dbReference>
<dbReference type="FunFam" id="1.25.40.10:FF:000511">
    <property type="entry name" value="Pentatricopeptide repeat-containing protein"/>
    <property type="match status" value="1"/>
</dbReference>
<feature type="repeat" description="PPR" evidence="2">
    <location>
        <begin position="369"/>
        <end position="403"/>
    </location>
</feature>
<dbReference type="NCBIfam" id="TIGR00756">
    <property type="entry name" value="PPR"/>
    <property type="match status" value="4"/>
</dbReference>
<dbReference type="FunFam" id="1.25.40.10:FF:000968">
    <property type="entry name" value="Pentatricopeptide repeat-containing protein, mitochondrial"/>
    <property type="match status" value="1"/>
</dbReference>
<evidence type="ECO:0000313" key="3">
    <source>
        <dbReference type="EMBL" id="KAK9292826.1"/>
    </source>
</evidence>
<dbReference type="PANTHER" id="PTHR47926">
    <property type="entry name" value="PENTATRICOPEPTIDE REPEAT-CONTAINING PROTEIN"/>
    <property type="match status" value="1"/>
</dbReference>
<dbReference type="AlphaFoldDB" id="A0AAP0X6D7"/>
<dbReference type="EMBL" id="JBBPBK010000001">
    <property type="protein sequence ID" value="KAK9292826.1"/>
    <property type="molecule type" value="Genomic_DNA"/>
</dbReference>
<dbReference type="Pfam" id="PF20431">
    <property type="entry name" value="E_motif"/>
    <property type="match status" value="1"/>
</dbReference>
<evidence type="ECO:0000313" key="4">
    <source>
        <dbReference type="Proteomes" id="UP001415857"/>
    </source>
</evidence>
<feature type="repeat" description="PPR" evidence="2">
    <location>
        <begin position="268"/>
        <end position="302"/>
    </location>
</feature>
<proteinExistence type="predicted"/>
<dbReference type="Pfam" id="PF13041">
    <property type="entry name" value="PPR_2"/>
    <property type="match status" value="3"/>
</dbReference>
<keyword evidence="4" id="KW-1185">Reference proteome</keyword>
<dbReference type="PROSITE" id="PS51375">
    <property type="entry name" value="PPR"/>
    <property type="match status" value="4"/>
</dbReference>
<dbReference type="GO" id="GO:0003723">
    <property type="term" value="F:RNA binding"/>
    <property type="evidence" value="ECO:0007669"/>
    <property type="project" value="InterPro"/>
</dbReference>
<feature type="repeat" description="PPR" evidence="2">
    <location>
        <begin position="69"/>
        <end position="103"/>
    </location>
</feature>
<dbReference type="InterPro" id="IPR002885">
    <property type="entry name" value="PPR_rpt"/>
</dbReference>